<keyword evidence="4" id="KW-1185">Reference proteome</keyword>
<dbReference type="PROSITE" id="PS50127">
    <property type="entry name" value="UBC_2"/>
    <property type="match status" value="1"/>
</dbReference>
<organism evidence="3 4">
    <name type="scientific">Vairimorpha apis BRL 01</name>
    <dbReference type="NCBI Taxonomy" id="1037528"/>
    <lineage>
        <taxon>Eukaryota</taxon>
        <taxon>Fungi</taxon>
        <taxon>Fungi incertae sedis</taxon>
        <taxon>Microsporidia</taxon>
        <taxon>Nosematidae</taxon>
        <taxon>Vairimorpha</taxon>
    </lineage>
</organism>
<name>T0LCQ9_9MICR</name>
<dbReference type="Gene3D" id="3.10.110.10">
    <property type="entry name" value="Ubiquitin Conjugating Enzyme"/>
    <property type="match status" value="1"/>
</dbReference>
<evidence type="ECO:0000313" key="4">
    <source>
        <dbReference type="Proteomes" id="UP000053780"/>
    </source>
</evidence>
<dbReference type="Proteomes" id="UP000053780">
    <property type="component" value="Unassembled WGS sequence"/>
</dbReference>
<evidence type="ECO:0000259" key="2">
    <source>
        <dbReference type="PROSITE" id="PS50127"/>
    </source>
</evidence>
<dbReference type="OrthoDB" id="10249039at2759"/>
<dbReference type="InterPro" id="IPR050113">
    <property type="entry name" value="Ub_conjugating_enzyme"/>
</dbReference>
<proteinExistence type="predicted"/>
<dbReference type="AlphaFoldDB" id="T0LCQ9"/>
<dbReference type="SMART" id="SM00212">
    <property type="entry name" value="UBCc"/>
    <property type="match status" value="1"/>
</dbReference>
<reference evidence="3 4" key="1">
    <citation type="journal article" date="2013" name="BMC Genomics">
        <title>Genome sequencing and comparative genomics of honey bee microsporidia, Nosema apis reveal novel insights into host-parasite interactions.</title>
        <authorList>
            <person name="Chen Yp."/>
            <person name="Pettis J.S."/>
            <person name="Zhao Y."/>
            <person name="Liu X."/>
            <person name="Tallon L.J."/>
            <person name="Sadzewicz L.D."/>
            <person name="Li R."/>
            <person name="Zheng H."/>
            <person name="Huang S."/>
            <person name="Zhang X."/>
            <person name="Hamilton M.C."/>
            <person name="Pernal S.F."/>
            <person name="Melathopoulos A.P."/>
            <person name="Yan X."/>
            <person name="Evans J.D."/>
        </authorList>
    </citation>
    <scope>NUCLEOTIDE SEQUENCE [LARGE SCALE GENOMIC DNA]</scope>
    <source>
        <strain evidence="3 4">BRL 01</strain>
    </source>
</reference>
<gene>
    <name evidence="3" type="ORF">NAPIS_ORF00327</name>
</gene>
<evidence type="ECO:0000256" key="1">
    <source>
        <dbReference type="ARBA" id="ARBA00022786"/>
    </source>
</evidence>
<dbReference type="EMBL" id="KE647006">
    <property type="protein sequence ID" value="EQB62098.1"/>
    <property type="molecule type" value="Genomic_DNA"/>
</dbReference>
<dbReference type="InterPro" id="IPR016135">
    <property type="entry name" value="UBQ-conjugating_enzyme/RWD"/>
</dbReference>
<dbReference type="PANTHER" id="PTHR24067">
    <property type="entry name" value="UBIQUITIN-CONJUGATING ENZYME E2"/>
    <property type="match status" value="1"/>
</dbReference>
<dbReference type="InterPro" id="IPR000608">
    <property type="entry name" value="UBC"/>
</dbReference>
<dbReference type="Pfam" id="PF00179">
    <property type="entry name" value="UQ_con"/>
    <property type="match status" value="1"/>
</dbReference>
<accession>T0LCQ9</accession>
<sequence length="144" mass="17072">MESNFCLFRLKNELKSLYLLEGSSYTLNDLTITYIVLIHEGIFKNKTIHFLILIPQEYPFKSPKIKCLTKLFHPCIDKEGNTCLEILRENWKCTYGIQNILINLYTIFVDLECETPLNNEAYEIYKNDLHLFKQKIVFILMIII</sequence>
<keyword evidence="1" id="KW-0833">Ubl conjugation pathway</keyword>
<dbReference type="HOGENOM" id="CLU_030988_6_2_1"/>
<protein>
    <recommendedName>
        <fullName evidence="2">UBC core domain-containing protein</fullName>
    </recommendedName>
</protein>
<dbReference type="CDD" id="cd23794">
    <property type="entry name" value="UBCc_UBE2F_UBE2M"/>
    <property type="match status" value="1"/>
</dbReference>
<feature type="domain" description="UBC core" evidence="2">
    <location>
        <begin position="1"/>
        <end position="144"/>
    </location>
</feature>
<evidence type="ECO:0000313" key="3">
    <source>
        <dbReference type="EMBL" id="EQB62098.1"/>
    </source>
</evidence>
<dbReference type="SUPFAM" id="SSF54495">
    <property type="entry name" value="UBC-like"/>
    <property type="match status" value="1"/>
</dbReference>
<dbReference type="VEuPathDB" id="MicrosporidiaDB:NAPIS_ORF00327"/>